<organism evidence="3 4">
    <name type="scientific">Cryptotermes secundus</name>
    <dbReference type="NCBI Taxonomy" id="105785"/>
    <lineage>
        <taxon>Eukaryota</taxon>
        <taxon>Metazoa</taxon>
        <taxon>Ecdysozoa</taxon>
        <taxon>Arthropoda</taxon>
        <taxon>Hexapoda</taxon>
        <taxon>Insecta</taxon>
        <taxon>Pterygota</taxon>
        <taxon>Neoptera</taxon>
        <taxon>Polyneoptera</taxon>
        <taxon>Dictyoptera</taxon>
        <taxon>Blattodea</taxon>
        <taxon>Blattoidea</taxon>
        <taxon>Termitoidae</taxon>
        <taxon>Kalotermitidae</taxon>
        <taxon>Cryptotermitinae</taxon>
        <taxon>Cryptotermes</taxon>
    </lineage>
</organism>
<accession>A0A2J7REL6</accession>
<protein>
    <recommendedName>
        <fullName evidence="2">SAM domain-containing protein</fullName>
    </recommendedName>
</protein>
<evidence type="ECO:0000259" key="2">
    <source>
        <dbReference type="PROSITE" id="PS50105"/>
    </source>
</evidence>
<dbReference type="EMBL" id="NEVH01004959">
    <property type="protein sequence ID" value="PNF39260.1"/>
    <property type="molecule type" value="Genomic_DNA"/>
</dbReference>
<keyword evidence="1" id="KW-0472">Membrane</keyword>
<dbReference type="Gene3D" id="1.10.150.50">
    <property type="entry name" value="Transcription Factor, Ets-1"/>
    <property type="match status" value="1"/>
</dbReference>
<name>A0A2J7REL6_9NEOP</name>
<feature type="transmembrane region" description="Helical" evidence="1">
    <location>
        <begin position="187"/>
        <end position="203"/>
    </location>
</feature>
<evidence type="ECO:0000256" key="1">
    <source>
        <dbReference type="SAM" id="Phobius"/>
    </source>
</evidence>
<dbReference type="Proteomes" id="UP000235965">
    <property type="component" value="Unassembled WGS sequence"/>
</dbReference>
<dbReference type="AlphaFoldDB" id="A0A2J7REL6"/>
<proteinExistence type="predicted"/>
<gene>
    <name evidence="3" type="ORF">B7P43_G16707</name>
</gene>
<evidence type="ECO:0000313" key="4">
    <source>
        <dbReference type="Proteomes" id="UP000235965"/>
    </source>
</evidence>
<dbReference type="InterPro" id="IPR013761">
    <property type="entry name" value="SAM/pointed_sf"/>
</dbReference>
<dbReference type="InParanoid" id="A0A2J7REL6"/>
<dbReference type="InterPro" id="IPR001660">
    <property type="entry name" value="SAM"/>
</dbReference>
<keyword evidence="1" id="KW-0812">Transmembrane</keyword>
<dbReference type="PROSITE" id="PS50105">
    <property type="entry name" value="SAM_DOMAIN"/>
    <property type="match status" value="1"/>
</dbReference>
<keyword evidence="1" id="KW-1133">Transmembrane helix</keyword>
<reference evidence="3 4" key="1">
    <citation type="submission" date="2017-12" db="EMBL/GenBank/DDBJ databases">
        <title>Hemimetabolous genomes reveal molecular basis of termite eusociality.</title>
        <authorList>
            <person name="Harrison M.C."/>
            <person name="Jongepier E."/>
            <person name="Robertson H.M."/>
            <person name="Arning N."/>
            <person name="Bitard-Feildel T."/>
            <person name="Chao H."/>
            <person name="Childers C.P."/>
            <person name="Dinh H."/>
            <person name="Doddapaneni H."/>
            <person name="Dugan S."/>
            <person name="Gowin J."/>
            <person name="Greiner C."/>
            <person name="Han Y."/>
            <person name="Hu H."/>
            <person name="Hughes D.S.T."/>
            <person name="Huylmans A.-K."/>
            <person name="Kemena C."/>
            <person name="Kremer L.P.M."/>
            <person name="Lee S.L."/>
            <person name="Lopez-Ezquerra A."/>
            <person name="Mallet L."/>
            <person name="Monroy-Kuhn J.M."/>
            <person name="Moser A."/>
            <person name="Murali S.C."/>
            <person name="Muzny D.M."/>
            <person name="Otani S."/>
            <person name="Piulachs M.-D."/>
            <person name="Poelchau M."/>
            <person name="Qu J."/>
            <person name="Schaub F."/>
            <person name="Wada-Katsumata A."/>
            <person name="Worley K.C."/>
            <person name="Xie Q."/>
            <person name="Ylla G."/>
            <person name="Poulsen M."/>
            <person name="Gibbs R.A."/>
            <person name="Schal C."/>
            <person name="Richards S."/>
            <person name="Belles X."/>
            <person name="Korb J."/>
            <person name="Bornberg-Bauer E."/>
        </authorList>
    </citation>
    <scope>NUCLEOTIDE SEQUENCE [LARGE SCALE GENOMIC DNA]</scope>
    <source>
        <tissue evidence="3">Whole body</tissue>
    </source>
</reference>
<sequence>MSFDNLNECLLFHYRSSLVTLLSGLGLKEEEIQRFEHENIDLESFMLLSEYDLIEVGIRDHAKREAIMKVVSNLRSRGAKKKEVIRIEPLSWKEGLVVVANIDQHLDLLSGVMMYLRSQQRKHPRKCPVTVGFLDKEWSCSMALLACAAMAVSQSQYACAELEQLKRRVAGTVVEQKSGQYSKTTRVASLFITSIVIVGFVLWKTNSLPMSK</sequence>
<dbReference type="SUPFAM" id="SSF47769">
    <property type="entry name" value="SAM/Pointed domain"/>
    <property type="match status" value="1"/>
</dbReference>
<feature type="domain" description="SAM" evidence="2">
    <location>
        <begin position="22"/>
        <end position="77"/>
    </location>
</feature>
<keyword evidence="4" id="KW-1185">Reference proteome</keyword>
<comment type="caution">
    <text evidence="3">The sequence shown here is derived from an EMBL/GenBank/DDBJ whole genome shotgun (WGS) entry which is preliminary data.</text>
</comment>
<evidence type="ECO:0000313" key="3">
    <source>
        <dbReference type="EMBL" id="PNF39260.1"/>
    </source>
</evidence>